<sequence length="112" mass="12063">MSIQVSKKLNPEHSNYPPRLRYDPIISPRSRHAAFYFRVLSPKPIVIVSLSSEGVRCGNAGVITSEAAGLSGRLTALTQIGGGLSRICCTAPPQKCPDDSRGICAFLEGPYF</sequence>
<reference evidence="1 2" key="1">
    <citation type="submission" date="2021-06" db="EMBL/GenBank/DDBJ databases">
        <title>Caerostris extrusa draft genome.</title>
        <authorList>
            <person name="Kono N."/>
            <person name="Arakawa K."/>
        </authorList>
    </citation>
    <scope>NUCLEOTIDE SEQUENCE [LARGE SCALE GENOMIC DNA]</scope>
</reference>
<dbReference type="AlphaFoldDB" id="A0AAV4P5V2"/>
<name>A0AAV4P5V2_CAEEX</name>
<evidence type="ECO:0000313" key="2">
    <source>
        <dbReference type="Proteomes" id="UP001054945"/>
    </source>
</evidence>
<dbReference type="EMBL" id="BPLR01021502">
    <property type="protein sequence ID" value="GIX90537.1"/>
    <property type="molecule type" value="Genomic_DNA"/>
</dbReference>
<evidence type="ECO:0000313" key="1">
    <source>
        <dbReference type="EMBL" id="GIX90537.1"/>
    </source>
</evidence>
<dbReference type="Proteomes" id="UP001054945">
    <property type="component" value="Unassembled WGS sequence"/>
</dbReference>
<protein>
    <submittedName>
        <fullName evidence="1">Uncharacterized protein</fullName>
    </submittedName>
</protein>
<keyword evidence="2" id="KW-1185">Reference proteome</keyword>
<gene>
    <name evidence="1" type="ORF">CEXT_457821</name>
</gene>
<accession>A0AAV4P5V2</accession>
<organism evidence="1 2">
    <name type="scientific">Caerostris extrusa</name>
    <name type="common">Bark spider</name>
    <name type="synonym">Caerostris bankana</name>
    <dbReference type="NCBI Taxonomy" id="172846"/>
    <lineage>
        <taxon>Eukaryota</taxon>
        <taxon>Metazoa</taxon>
        <taxon>Ecdysozoa</taxon>
        <taxon>Arthropoda</taxon>
        <taxon>Chelicerata</taxon>
        <taxon>Arachnida</taxon>
        <taxon>Araneae</taxon>
        <taxon>Araneomorphae</taxon>
        <taxon>Entelegynae</taxon>
        <taxon>Araneoidea</taxon>
        <taxon>Araneidae</taxon>
        <taxon>Caerostris</taxon>
    </lineage>
</organism>
<proteinExistence type="predicted"/>
<comment type="caution">
    <text evidence="1">The sequence shown here is derived from an EMBL/GenBank/DDBJ whole genome shotgun (WGS) entry which is preliminary data.</text>
</comment>